<dbReference type="PANTHER" id="PTHR42770">
    <property type="entry name" value="AMINO ACID TRANSPORTER-RELATED"/>
    <property type="match status" value="1"/>
</dbReference>
<protein>
    <submittedName>
        <fullName evidence="7">Amino acid permease-associated region</fullName>
    </submittedName>
</protein>
<evidence type="ECO:0000313" key="8">
    <source>
        <dbReference type="Proteomes" id="UP000002029"/>
    </source>
</evidence>
<dbReference type="HOGENOM" id="CLU_007946_20_1_11"/>
<feature type="transmembrane region" description="Helical" evidence="6">
    <location>
        <begin position="384"/>
        <end position="409"/>
    </location>
</feature>
<organism evidence="7 8">
    <name type="scientific">Streptosporangium roseum (strain ATCC 12428 / DSM 43021 / JCM 3005 / KCTC 9067 / NCIMB 10171 / NRRL 2505 / NI 9100)</name>
    <dbReference type="NCBI Taxonomy" id="479432"/>
    <lineage>
        <taxon>Bacteria</taxon>
        <taxon>Bacillati</taxon>
        <taxon>Actinomycetota</taxon>
        <taxon>Actinomycetes</taxon>
        <taxon>Streptosporangiales</taxon>
        <taxon>Streptosporangiaceae</taxon>
        <taxon>Streptosporangium</taxon>
    </lineage>
</organism>
<keyword evidence="5 6" id="KW-0472">Membrane</keyword>
<dbReference type="Pfam" id="PF13520">
    <property type="entry name" value="AA_permease_2"/>
    <property type="match status" value="1"/>
</dbReference>
<proteinExistence type="predicted"/>
<name>D2BFM0_STRRD</name>
<keyword evidence="8" id="KW-1185">Reference proteome</keyword>
<dbReference type="PANTHER" id="PTHR42770:SF16">
    <property type="entry name" value="AMINO ACID PERMEASE"/>
    <property type="match status" value="1"/>
</dbReference>
<feature type="transmembrane region" description="Helical" evidence="6">
    <location>
        <begin position="107"/>
        <end position="127"/>
    </location>
</feature>
<evidence type="ECO:0000256" key="4">
    <source>
        <dbReference type="ARBA" id="ARBA00022989"/>
    </source>
</evidence>
<dbReference type="AlphaFoldDB" id="D2BFM0"/>
<dbReference type="eggNOG" id="COG0531">
    <property type="taxonomic scope" value="Bacteria"/>
</dbReference>
<dbReference type="Proteomes" id="UP000002029">
    <property type="component" value="Chromosome"/>
</dbReference>
<accession>D2BFM0</accession>
<dbReference type="Gene3D" id="1.20.1740.10">
    <property type="entry name" value="Amino acid/polyamine transporter I"/>
    <property type="match status" value="1"/>
</dbReference>
<feature type="transmembrane region" description="Helical" evidence="6">
    <location>
        <begin position="421"/>
        <end position="444"/>
    </location>
</feature>
<evidence type="ECO:0000256" key="1">
    <source>
        <dbReference type="ARBA" id="ARBA00004651"/>
    </source>
</evidence>
<evidence type="ECO:0000256" key="2">
    <source>
        <dbReference type="ARBA" id="ARBA00022475"/>
    </source>
</evidence>
<evidence type="ECO:0000256" key="5">
    <source>
        <dbReference type="ARBA" id="ARBA00023136"/>
    </source>
</evidence>
<feature type="transmembrane region" description="Helical" evidence="6">
    <location>
        <begin position="35"/>
        <end position="53"/>
    </location>
</feature>
<feature type="transmembrane region" description="Helical" evidence="6">
    <location>
        <begin position="308"/>
        <end position="330"/>
    </location>
</feature>
<dbReference type="GO" id="GO:0022857">
    <property type="term" value="F:transmembrane transporter activity"/>
    <property type="evidence" value="ECO:0007669"/>
    <property type="project" value="InterPro"/>
</dbReference>
<dbReference type="GO" id="GO:0005886">
    <property type="term" value="C:plasma membrane"/>
    <property type="evidence" value="ECO:0007669"/>
    <property type="project" value="UniProtKB-SubCell"/>
</dbReference>
<keyword evidence="3 6" id="KW-0812">Transmembrane</keyword>
<evidence type="ECO:0000313" key="7">
    <source>
        <dbReference type="EMBL" id="ACZ90181.1"/>
    </source>
</evidence>
<feature type="transmembrane region" description="Helical" evidence="6">
    <location>
        <begin position="147"/>
        <end position="165"/>
    </location>
</feature>
<dbReference type="InterPro" id="IPR002293">
    <property type="entry name" value="AA/rel_permease1"/>
</dbReference>
<sequence>MRFRSTPQWKAAMTVNESAAAPAALSRRRIGVPDIVFFVVAASSPLTVAAGGTPQNFATTGVLGVPMMFLILAVVLAVFSAGYAAMSRHISNAGAFYAYIAHGLGRVPGVGAAFVALVAYNAMQVGLYGLLGFSAAGFLSATFGVDLPWWVVSLAFMALIALLGYRRIDLNAKVLAVLLVCEGLLVLVFDVSQIATAPQGLSLEPFGWDALTTGAVGAAFLWTMAAFMGFESGAIYSEECRDPRRTVSRATYISVAVIGVFYAFTAWATAMGAGVDDVVAASREHGPDLIFVLGERTLGSGFSTLGQVFLITAVFAATLSFHNAVARYFFALGREGVLPAKLGSSHPRHGSPYVGSIGQTVFAAVVVLGFGLLGGDPMGTLFNWFTNLGALGVILLLVSTSVAVIGFFRRQARGEGVWSRVVAPALSGLALLAILYVAFTNFSALLGTPPDSALNWALPAVVVLVGVVGLGYGAYLRSADPAAYARIGQGAPPQD</sequence>
<reference evidence="7 8" key="1">
    <citation type="journal article" date="2010" name="Stand. Genomic Sci.">
        <title>Complete genome sequence of Streptosporangium roseum type strain (NI 9100).</title>
        <authorList>
            <person name="Nolan M."/>
            <person name="Sikorski J."/>
            <person name="Jando M."/>
            <person name="Lucas S."/>
            <person name="Lapidus A."/>
            <person name="Glavina Del Rio T."/>
            <person name="Chen F."/>
            <person name="Tice H."/>
            <person name="Pitluck S."/>
            <person name="Cheng J.F."/>
            <person name="Chertkov O."/>
            <person name="Sims D."/>
            <person name="Meincke L."/>
            <person name="Brettin T."/>
            <person name="Han C."/>
            <person name="Detter J.C."/>
            <person name="Bruce D."/>
            <person name="Goodwin L."/>
            <person name="Land M."/>
            <person name="Hauser L."/>
            <person name="Chang Y.J."/>
            <person name="Jeffries C.D."/>
            <person name="Ivanova N."/>
            <person name="Mavromatis K."/>
            <person name="Mikhailova N."/>
            <person name="Chen A."/>
            <person name="Palaniappan K."/>
            <person name="Chain P."/>
            <person name="Rohde M."/>
            <person name="Goker M."/>
            <person name="Bristow J."/>
            <person name="Eisen J.A."/>
            <person name="Markowitz V."/>
            <person name="Hugenholtz P."/>
            <person name="Kyrpides N.C."/>
            <person name="Klenk H.P."/>
        </authorList>
    </citation>
    <scope>NUCLEOTIDE SEQUENCE [LARGE SCALE GENOMIC DNA]</scope>
    <source>
        <strain evidence="8">ATCC 12428 / DSM 43021 / JCM 3005 / NI 9100</strain>
    </source>
</reference>
<dbReference type="PIRSF" id="PIRSF006060">
    <property type="entry name" value="AA_transporter"/>
    <property type="match status" value="1"/>
</dbReference>
<feature type="transmembrane region" description="Helical" evidence="6">
    <location>
        <begin position="65"/>
        <end position="86"/>
    </location>
</feature>
<feature type="transmembrane region" description="Helical" evidence="6">
    <location>
        <begin position="206"/>
        <end position="230"/>
    </location>
</feature>
<comment type="subcellular location">
    <subcellularLocation>
        <location evidence="1">Cell membrane</location>
        <topology evidence="1">Multi-pass membrane protein</topology>
    </subcellularLocation>
</comment>
<feature type="transmembrane region" description="Helical" evidence="6">
    <location>
        <begin position="351"/>
        <end position="372"/>
    </location>
</feature>
<feature type="transmembrane region" description="Helical" evidence="6">
    <location>
        <begin position="174"/>
        <end position="194"/>
    </location>
</feature>
<keyword evidence="2" id="KW-1003">Cell membrane</keyword>
<dbReference type="KEGG" id="sro:Sros_7499"/>
<gene>
    <name evidence="7" type="ordered locus">Sros_7499</name>
</gene>
<evidence type="ECO:0000256" key="3">
    <source>
        <dbReference type="ARBA" id="ARBA00022692"/>
    </source>
</evidence>
<dbReference type="EMBL" id="CP001814">
    <property type="protein sequence ID" value="ACZ90181.1"/>
    <property type="molecule type" value="Genomic_DNA"/>
</dbReference>
<dbReference type="STRING" id="479432.Sros_7499"/>
<evidence type="ECO:0000256" key="6">
    <source>
        <dbReference type="SAM" id="Phobius"/>
    </source>
</evidence>
<feature type="transmembrane region" description="Helical" evidence="6">
    <location>
        <begin position="456"/>
        <end position="476"/>
    </location>
</feature>
<feature type="transmembrane region" description="Helical" evidence="6">
    <location>
        <begin position="250"/>
        <end position="270"/>
    </location>
</feature>
<keyword evidence="4 6" id="KW-1133">Transmembrane helix</keyword>
<dbReference type="InterPro" id="IPR050367">
    <property type="entry name" value="APC_superfamily"/>
</dbReference>